<feature type="compositionally biased region" description="Basic and acidic residues" evidence="1">
    <location>
        <begin position="25"/>
        <end position="49"/>
    </location>
</feature>
<dbReference type="Proteomes" id="UP001305779">
    <property type="component" value="Unassembled WGS sequence"/>
</dbReference>
<feature type="compositionally biased region" description="Basic and acidic residues" evidence="1">
    <location>
        <begin position="115"/>
        <end position="134"/>
    </location>
</feature>
<evidence type="ECO:0000256" key="1">
    <source>
        <dbReference type="SAM" id="MobiDB-lite"/>
    </source>
</evidence>
<gene>
    <name evidence="2" type="ORF">PRZ48_012568</name>
</gene>
<evidence type="ECO:0000313" key="2">
    <source>
        <dbReference type="EMBL" id="KAK4496588.1"/>
    </source>
</evidence>
<evidence type="ECO:0000313" key="3">
    <source>
        <dbReference type="Proteomes" id="UP001305779"/>
    </source>
</evidence>
<feature type="compositionally biased region" description="Basic and acidic residues" evidence="1">
    <location>
        <begin position="88"/>
        <end position="99"/>
    </location>
</feature>
<name>A0ABR0E666_ZASCE</name>
<keyword evidence="3" id="KW-1185">Reference proteome</keyword>
<protein>
    <submittedName>
        <fullName evidence="2">Uncharacterized protein</fullName>
    </submittedName>
</protein>
<proteinExistence type="predicted"/>
<sequence length="191" mass="21654">MSRNSSDINFSDVRIAAQNLNHMLQHQDLEARHSPDPSRSDHIETAEEADQIFRDEILAQHLKKRHSDLGGDIRPPRYSQVVDQTSRFTRDEEMLERPSSRGGQPPRYSQVFGRGQRDARGEEALARQIRDGSSRPKSYSTPPPTEPGGQVGQTDARPIQLQPGSRAVIFKEQEAVQVHPNRRRTVEEGKD</sequence>
<accession>A0ABR0E666</accession>
<feature type="region of interest" description="Disordered" evidence="1">
    <location>
        <begin position="65"/>
        <end position="191"/>
    </location>
</feature>
<reference evidence="2 3" key="1">
    <citation type="journal article" date="2023" name="G3 (Bethesda)">
        <title>A chromosome-level genome assembly of Zasmidium syzygii isolated from banana leaves.</title>
        <authorList>
            <person name="van Westerhoven A.C."/>
            <person name="Mehrabi R."/>
            <person name="Talebi R."/>
            <person name="Steentjes M.B.F."/>
            <person name="Corcolon B."/>
            <person name="Chong P.A."/>
            <person name="Kema G.H.J."/>
            <person name="Seidl M.F."/>
        </authorList>
    </citation>
    <scope>NUCLEOTIDE SEQUENCE [LARGE SCALE GENOMIC DNA]</scope>
    <source>
        <strain evidence="2 3">P124</strain>
    </source>
</reference>
<organism evidence="2 3">
    <name type="scientific">Zasmidium cellare</name>
    <name type="common">Wine cellar mold</name>
    <name type="synonym">Racodium cellare</name>
    <dbReference type="NCBI Taxonomy" id="395010"/>
    <lineage>
        <taxon>Eukaryota</taxon>
        <taxon>Fungi</taxon>
        <taxon>Dikarya</taxon>
        <taxon>Ascomycota</taxon>
        <taxon>Pezizomycotina</taxon>
        <taxon>Dothideomycetes</taxon>
        <taxon>Dothideomycetidae</taxon>
        <taxon>Mycosphaerellales</taxon>
        <taxon>Mycosphaerellaceae</taxon>
        <taxon>Zasmidium</taxon>
    </lineage>
</organism>
<feature type="region of interest" description="Disordered" evidence="1">
    <location>
        <begin position="24"/>
        <end position="49"/>
    </location>
</feature>
<dbReference type="EMBL" id="JAXOVC010000010">
    <property type="protein sequence ID" value="KAK4496588.1"/>
    <property type="molecule type" value="Genomic_DNA"/>
</dbReference>
<comment type="caution">
    <text evidence="2">The sequence shown here is derived from an EMBL/GenBank/DDBJ whole genome shotgun (WGS) entry which is preliminary data.</text>
</comment>